<evidence type="ECO:0000313" key="1">
    <source>
        <dbReference type="EMBL" id="MBB2161280.1"/>
    </source>
</evidence>
<dbReference type="InterPro" id="IPR029044">
    <property type="entry name" value="Nucleotide-diphossugar_trans"/>
</dbReference>
<reference evidence="1 2" key="1">
    <citation type="submission" date="2020-04" db="EMBL/GenBank/DDBJ databases">
        <title>Description of novel Gluconacetobacter.</title>
        <authorList>
            <person name="Sombolestani A."/>
        </authorList>
    </citation>
    <scope>NUCLEOTIDE SEQUENCE [LARGE SCALE GENOMIC DNA]</scope>
    <source>
        <strain evidence="1 2">LMG 19747</strain>
    </source>
</reference>
<evidence type="ECO:0000313" key="2">
    <source>
        <dbReference type="Proteomes" id="UP000589085"/>
    </source>
</evidence>
<organism evidence="1 2">
    <name type="scientific">Gluconacetobacter sacchari</name>
    <dbReference type="NCBI Taxonomy" id="92759"/>
    <lineage>
        <taxon>Bacteria</taxon>
        <taxon>Pseudomonadati</taxon>
        <taxon>Pseudomonadota</taxon>
        <taxon>Alphaproteobacteria</taxon>
        <taxon>Acetobacterales</taxon>
        <taxon>Acetobacteraceae</taxon>
        <taxon>Gluconacetobacter</taxon>
    </lineage>
</organism>
<proteinExistence type="predicted"/>
<protein>
    <submittedName>
        <fullName evidence="1">Glycosyltransferase family 2 protein</fullName>
    </submittedName>
</protein>
<dbReference type="GO" id="GO:0016740">
    <property type="term" value="F:transferase activity"/>
    <property type="evidence" value="ECO:0007669"/>
    <property type="project" value="UniProtKB-KW"/>
</dbReference>
<keyword evidence="1" id="KW-0808">Transferase</keyword>
<comment type="caution">
    <text evidence="1">The sequence shown here is derived from an EMBL/GenBank/DDBJ whole genome shotgun (WGS) entry which is preliminary data.</text>
</comment>
<dbReference type="Proteomes" id="UP000589085">
    <property type="component" value="Unassembled WGS sequence"/>
</dbReference>
<dbReference type="AlphaFoldDB" id="A0A7W4NSK3"/>
<dbReference type="SUPFAM" id="SSF53448">
    <property type="entry name" value="Nucleotide-diphospho-sugar transferases"/>
    <property type="match status" value="1"/>
</dbReference>
<dbReference type="Pfam" id="PF13704">
    <property type="entry name" value="Glyco_tranf_2_4"/>
    <property type="match status" value="1"/>
</dbReference>
<accession>A0A7W4NSK3</accession>
<dbReference type="EMBL" id="JABEQJ010000018">
    <property type="protein sequence ID" value="MBB2161280.1"/>
    <property type="molecule type" value="Genomic_DNA"/>
</dbReference>
<dbReference type="RefSeq" id="WP_182998107.1">
    <property type="nucleotide sequence ID" value="NZ_JABEQJ010000018.1"/>
</dbReference>
<gene>
    <name evidence="1" type="ORF">HLH48_14060</name>
</gene>
<name>A0A7W4NSK3_9PROT</name>
<sequence>MSYQHYEELIWNLNVHGLLNQPPIDPYCWAGAVHSELQIFGMNAPLKTPEGAWTPFMAAAVVVMVKDEGDIIGENLTWLHHIGIRRFIVLNNGSTDDTGEILKRFNTIHKDVELLVLSDPLVRYMQAEKTTGLYRLAISIWPDIRWVIPVDADEFLIAEHGIAVLDKIDSRFDAVSIPKTIHFRNKDLSCNGSSSMQRMNLRSPLFVVPPKIIGRNNLFMAIEQGNHKINLVDNRAPVYIGGFQFGLYYREFPIRSFSHFLRKIANGGKAIKEAEAFLGRKVGGEHWVRFYEQLQSGGEQGLFEIYQRDWTKREGENCILDPFVVDASALEP</sequence>